<keyword evidence="4" id="KW-0539">Nucleus</keyword>
<evidence type="ECO:0000256" key="2">
    <source>
        <dbReference type="ARBA" id="ARBA00022771"/>
    </source>
</evidence>
<dbReference type="InterPro" id="IPR017907">
    <property type="entry name" value="Znf_RING_CS"/>
</dbReference>
<dbReference type="PIRSF" id="PIRSF023577">
    <property type="entry name" value="ENOS_interacting"/>
    <property type="match status" value="1"/>
</dbReference>
<evidence type="ECO:0000313" key="10">
    <source>
        <dbReference type="Proteomes" id="UP001338125"/>
    </source>
</evidence>
<evidence type="ECO:0000256" key="6">
    <source>
        <dbReference type="SAM" id="Coils"/>
    </source>
</evidence>
<comment type="similarity">
    <text evidence="4">Belongs to the NOSIP family.</text>
</comment>
<evidence type="ECO:0000256" key="4">
    <source>
        <dbReference type="PIRNR" id="PIRNR023577"/>
    </source>
</evidence>
<dbReference type="PANTHER" id="PTHR13063:SF10">
    <property type="entry name" value="NITRIC OXIDE SYNTHASE-INTERACTING PROTEIN"/>
    <property type="match status" value="1"/>
</dbReference>
<organism evidence="9 10">
    <name type="scientific">Cladobotryum mycophilum</name>
    <dbReference type="NCBI Taxonomy" id="491253"/>
    <lineage>
        <taxon>Eukaryota</taxon>
        <taxon>Fungi</taxon>
        <taxon>Dikarya</taxon>
        <taxon>Ascomycota</taxon>
        <taxon>Pezizomycotina</taxon>
        <taxon>Sordariomycetes</taxon>
        <taxon>Hypocreomycetidae</taxon>
        <taxon>Hypocreales</taxon>
        <taxon>Hypocreaceae</taxon>
        <taxon>Cladobotryum</taxon>
    </lineage>
</organism>
<evidence type="ECO:0000259" key="8">
    <source>
        <dbReference type="PROSITE" id="PS50089"/>
    </source>
</evidence>
<protein>
    <submittedName>
        <fullName evidence="9">E3 ubiquitin-protein ligase CSU1-like protein</fullName>
    </submittedName>
</protein>
<dbReference type="PROSITE" id="PS00518">
    <property type="entry name" value="ZF_RING_1"/>
    <property type="match status" value="1"/>
</dbReference>
<evidence type="ECO:0000256" key="5">
    <source>
        <dbReference type="PROSITE-ProRule" id="PRU00175"/>
    </source>
</evidence>
<keyword evidence="2 5" id="KW-0863">Zinc-finger</keyword>
<feature type="domain" description="RING-type" evidence="8">
    <location>
        <begin position="245"/>
        <end position="298"/>
    </location>
</feature>
<dbReference type="EMBL" id="JAVFKD010000015">
    <property type="protein sequence ID" value="KAK5988773.1"/>
    <property type="molecule type" value="Genomic_DNA"/>
</dbReference>
<feature type="compositionally biased region" description="Basic and acidic residues" evidence="7">
    <location>
        <begin position="166"/>
        <end position="176"/>
    </location>
</feature>
<dbReference type="InterPro" id="IPR027370">
    <property type="entry name" value="Znf-RING_euk"/>
</dbReference>
<dbReference type="SUPFAM" id="SSF57850">
    <property type="entry name" value="RING/U-box"/>
    <property type="match status" value="2"/>
</dbReference>
<evidence type="ECO:0000256" key="1">
    <source>
        <dbReference type="ARBA" id="ARBA00022723"/>
    </source>
</evidence>
<sequence>MSHSKRNTTRPVFTSYERALAKSNWTSSSARLNRDSFLPFGSCGLCLEIAREPVACQRGDIFCRECALANLLAQKKELKRAEKARQNAEQENARIRAVEDDEEQERAVRDFELTQAGLTGTNNTRVSDNDVPKEKEDLAAHAGTKRKFVLDGDELDRIAKEDKAKARKAIEDEKSSKPSLPSFWTPSLTPDVQNSKLPPVTKEAKTKPICPASTENNPHALSLQKLVTINFEEEEDSNKNKKTICPSCRKVLTNASNPVMAEKCGHVLCLSCVKQFLIPTTKKKDVAEDESIRCFVCDMPAGVKSSSKNPDAKDSLPVGFVKLKSEGTGFSARGSSTVEKSGSKTWTLFIDA</sequence>
<feature type="region of interest" description="Disordered" evidence="7">
    <location>
        <begin position="166"/>
        <end position="196"/>
    </location>
</feature>
<dbReference type="InterPro" id="IPR016818">
    <property type="entry name" value="NOSIP"/>
</dbReference>
<dbReference type="Gene3D" id="3.30.40.10">
    <property type="entry name" value="Zinc/RING finger domain, C3HC4 (zinc finger)"/>
    <property type="match status" value="2"/>
</dbReference>
<keyword evidence="1" id="KW-0479">Metal-binding</keyword>
<dbReference type="PANTHER" id="PTHR13063">
    <property type="entry name" value="ENOS INTERACTING PROTEIN"/>
    <property type="match status" value="1"/>
</dbReference>
<reference evidence="9 10" key="1">
    <citation type="submission" date="2024-01" db="EMBL/GenBank/DDBJ databases">
        <title>Complete genome of Cladobotryum mycophilum ATHUM6906.</title>
        <authorList>
            <person name="Christinaki A.C."/>
            <person name="Myridakis A.I."/>
            <person name="Kouvelis V.N."/>
        </authorList>
    </citation>
    <scope>NUCLEOTIDE SEQUENCE [LARGE SCALE GENOMIC DNA]</scope>
    <source>
        <strain evidence="9 10">ATHUM6906</strain>
    </source>
</reference>
<comment type="caution">
    <text evidence="9">The sequence shown here is derived from an EMBL/GenBank/DDBJ whole genome shotgun (WGS) entry which is preliminary data.</text>
</comment>
<keyword evidence="6" id="KW-0175">Coiled coil</keyword>
<keyword evidence="3" id="KW-0862">Zinc</keyword>
<keyword evidence="10" id="KW-1185">Reference proteome</keyword>
<name>A0ABR0S9D2_9HYPO</name>
<feature type="coiled-coil region" evidence="6">
    <location>
        <begin position="64"/>
        <end position="105"/>
    </location>
</feature>
<dbReference type="InterPro" id="IPR013083">
    <property type="entry name" value="Znf_RING/FYVE/PHD"/>
</dbReference>
<dbReference type="Proteomes" id="UP001338125">
    <property type="component" value="Unassembled WGS sequence"/>
</dbReference>
<accession>A0ABR0S9D2</accession>
<gene>
    <name evidence="9" type="ORF">PT974_10262</name>
</gene>
<dbReference type="Pfam" id="PF13445">
    <property type="entry name" value="zf-RING_UBOX"/>
    <property type="match status" value="1"/>
</dbReference>
<dbReference type="PROSITE" id="PS50089">
    <property type="entry name" value="ZF_RING_2"/>
    <property type="match status" value="1"/>
</dbReference>
<comment type="subcellular location">
    <subcellularLocation>
        <location evidence="4">Nucleus</location>
    </subcellularLocation>
</comment>
<evidence type="ECO:0000256" key="7">
    <source>
        <dbReference type="SAM" id="MobiDB-lite"/>
    </source>
</evidence>
<proteinExistence type="inferred from homology"/>
<evidence type="ECO:0000256" key="3">
    <source>
        <dbReference type="ARBA" id="ARBA00022833"/>
    </source>
</evidence>
<evidence type="ECO:0000313" key="9">
    <source>
        <dbReference type="EMBL" id="KAK5988773.1"/>
    </source>
</evidence>
<feature type="compositionally biased region" description="Polar residues" evidence="7">
    <location>
        <begin position="177"/>
        <end position="196"/>
    </location>
</feature>
<dbReference type="InterPro" id="IPR001841">
    <property type="entry name" value="Znf_RING"/>
</dbReference>